<evidence type="ECO:0000313" key="1">
    <source>
        <dbReference type="EMBL" id="MBV6340441.1"/>
    </source>
</evidence>
<gene>
    <name evidence="1" type="ORF">HWQ67_02470</name>
</gene>
<dbReference type="EMBL" id="JABXWD010000024">
    <property type="protein sequence ID" value="MBV6340441.1"/>
    <property type="molecule type" value="Genomic_DNA"/>
</dbReference>
<dbReference type="Proteomes" id="UP001196980">
    <property type="component" value="Unassembled WGS sequence"/>
</dbReference>
<sequence>MNLAKIKARFPKYKDMSETAFFNHMHKTYYSDMSRSAMYKKLSEVVEKIEAKEKKTTPPKKIEETVQTVDKSIDELKMLVYTLVGQKPQGSTKTMELQVDNKLHEKLDLLSNKVEELTEIEKPKPAPATPSKWEFTILRDKRGLMEKVVANSVK</sequence>
<dbReference type="RefSeq" id="WP_218251062.1">
    <property type="nucleotide sequence ID" value="NZ_JABXWD010000024.1"/>
</dbReference>
<evidence type="ECO:0000313" key="2">
    <source>
        <dbReference type="Proteomes" id="UP001196980"/>
    </source>
</evidence>
<organism evidence="1 2">
    <name type="scientific">Candidatus Magnetobacterium casense</name>
    <dbReference type="NCBI Taxonomy" id="1455061"/>
    <lineage>
        <taxon>Bacteria</taxon>
        <taxon>Pseudomonadati</taxon>
        <taxon>Nitrospirota</taxon>
        <taxon>Thermodesulfovibrionia</taxon>
        <taxon>Thermodesulfovibrionales</taxon>
        <taxon>Candidatus Magnetobacteriaceae</taxon>
        <taxon>Candidatus Magnetobacterium</taxon>
    </lineage>
</organism>
<proteinExistence type="predicted"/>
<keyword evidence="2" id="KW-1185">Reference proteome</keyword>
<accession>A0ABS6RUY0</accession>
<comment type="caution">
    <text evidence="1">The sequence shown here is derived from an EMBL/GenBank/DDBJ whole genome shotgun (WGS) entry which is preliminary data.</text>
</comment>
<protein>
    <submittedName>
        <fullName evidence="1">Uncharacterized protein</fullName>
    </submittedName>
</protein>
<name>A0ABS6RUY0_9BACT</name>
<reference evidence="1 2" key="1">
    <citation type="journal article" date="2020" name="J Geophys Res Biogeosci">
        <title>Magnetotaxis as an Adaptation to Enable Bacterial Shuttling of Microbial Sulfur and Sulfur Cycling Across Aquatic Oxic#Anoxic Interfaces.</title>
        <authorList>
            <person name="Li J."/>
            <person name="Liu P."/>
            <person name="Wang J."/>
            <person name="Roberts A.P."/>
            <person name="Pan Y."/>
        </authorList>
    </citation>
    <scope>NUCLEOTIDE SEQUENCE [LARGE SCALE GENOMIC DNA]</scope>
    <source>
        <strain evidence="1 2">MYR-1_YQ</strain>
    </source>
</reference>